<reference evidence="3" key="1">
    <citation type="submission" date="2019-07" db="EMBL/GenBank/DDBJ databases">
        <title>Annotation for the trematode Paragonimus miyazaki's.</title>
        <authorList>
            <person name="Choi Y.-J."/>
        </authorList>
    </citation>
    <scope>NUCLEOTIDE SEQUENCE</scope>
    <source>
        <strain evidence="3">Japan</strain>
    </source>
</reference>
<keyword evidence="1" id="KW-0812">Transmembrane</keyword>
<feature type="signal peptide" evidence="2">
    <location>
        <begin position="1"/>
        <end position="20"/>
    </location>
</feature>
<keyword evidence="1" id="KW-0472">Membrane</keyword>
<evidence type="ECO:0000256" key="2">
    <source>
        <dbReference type="SAM" id="SignalP"/>
    </source>
</evidence>
<name>A0A8S9YN60_9TREM</name>
<keyword evidence="4" id="KW-1185">Reference proteome</keyword>
<sequence>MSLTSVTCLIALATCTVATANDTHHGKYLRISDSSLTGPKLGLAAVMFVYSFLACLLPVLMMHFMDKRMQQTKIKNEVCDDAIQQAIQMEVNSNKSRFRRCFQCTPTMRETAVSRANCLAAGALLSVGE</sequence>
<evidence type="ECO:0000313" key="3">
    <source>
        <dbReference type="EMBL" id="KAF7250689.1"/>
    </source>
</evidence>
<organism evidence="3 4">
    <name type="scientific">Paragonimus skrjabini miyazakii</name>
    <dbReference type="NCBI Taxonomy" id="59628"/>
    <lineage>
        <taxon>Eukaryota</taxon>
        <taxon>Metazoa</taxon>
        <taxon>Spiralia</taxon>
        <taxon>Lophotrochozoa</taxon>
        <taxon>Platyhelminthes</taxon>
        <taxon>Trematoda</taxon>
        <taxon>Digenea</taxon>
        <taxon>Plagiorchiida</taxon>
        <taxon>Troglotremata</taxon>
        <taxon>Troglotrematidae</taxon>
        <taxon>Paragonimus</taxon>
    </lineage>
</organism>
<keyword evidence="2" id="KW-0732">Signal</keyword>
<dbReference type="Proteomes" id="UP000822476">
    <property type="component" value="Unassembled WGS sequence"/>
</dbReference>
<proteinExistence type="predicted"/>
<dbReference type="EMBL" id="JTDE01005235">
    <property type="protein sequence ID" value="KAF7250689.1"/>
    <property type="molecule type" value="Genomic_DNA"/>
</dbReference>
<feature type="chain" id="PRO_5035906842" evidence="2">
    <location>
        <begin position="21"/>
        <end position="129"/>
    </location>
</feature>
<evidence type="ECO:0000313" key="4">
    <source>
        <dbReference type="Proteomes" id="UP000822476"/>
    </source>
</evidence>
<evidence type="ECO:0000256" key="1">
    <source>
        <dbReference type="SAM" id="Phobius"/>
    </source>
</evidence>
<dbReference type="AlphaFoldDB" id="A0A8S9YN60"/>
<keyword evidence="1" id="KW-1133">Transmembrane helix</keyword>
<comment type="caution">
    <text evidence="3">The sequence shown here is derived from an EMBL/GenBank/DDBJ whole genome shotgun (WGS) entry which is preliminary data.</text>
</comment>
<feature type="transmembrane region" description="Helical" evidence="1">
    <location>
        <begin position="44"/>
        <end position="65"/>
    </location>
</feature>
<gene>
    <name evidence="3" type="ORF">EG68_11311</name>
</gene>
<protein>
    <submittedName>
        <fullName evidence="3">Uncharacterized protein</fullName>
    </submittedName>
</protein>
<accession>A0A8S9YN60</accession>